<feature type="domain" description="CRIB" evidence="2">
    <location>
        <begin position="234"/>
        <end position="249"/>
    </location>
</feature>
<evidence type="ECO:0000256" key="1">
    <source>
        <dbReference type="SAM" id="MobiDB-lite"/>
    </source>
</evidence>
<dbReference type="InterPro" id="IPR036936">
    <property type="entry name" value="CRIB_dom_sf"/>
</dbReference>
<dbReference type="AlphaFoldDB" id="A0AAW0EA72"/>
<dbReference type="EMBL" id="JAWWNJ010000003">
    <property type="protein sequence ID" value="KAK7059870.1"/>
    <property type="molecule type" value="Genomic_DNA"/>
</dbReference>
<feature type="compositionally biased region" description="Low complexity" evidence="1">
    <location>
        <begin position="66"/>
        <end position="77"/>
    </location>
</feature>
<dbReference type="Gene3D" id="3.90.810.10">
    <property type="entry name" value="CRIB domain"/>
    <property type="match status" value="2"/>
</dbReference>
<comment type="caution">
    <text evidence="3">The sequence shown here is derived from an EMBL/GenBank/DDBJ whole genome shotgun (WGS) entry which is preliminary data.</text>
</comment>
<feature type="compositionally biased region" description="Pro residues" evidence="1">
    <location>
        <begin position="371"/>
        <end position="386"/>
    </location>
</feature>
<sequence>MPWSSSPPSTPDSTASQDPPNSPFSPLFASFARLYGAPRPHISPLQNPDSDGPSVPVKRRRKFEKSMISSPSSSSFSHLAHVGYDDEKGLVSSGVKSPLFDPESKERDLISEEIRQRRRLSSDSIRCRMSRPTSPSLFSQLANGSLYENEQDLASIQGIDSETKVASLTELDRMDRSSVPMPTSSPYGAFTRRESSVDEAPSYFDPFAGPEHPSHPHSVESRMARPKSIDKSAISSPSLNSFLHVAHMGQNTAKGIASTSPSPTSLAEVFARPQPGTTSSGEIKTTPISPLVVESLPVVSITETPHPHIVSTERVVSGSSTADPSPLPPAPASSNGRISQPSPSPRLTPAPPPLSSPPSRSTPTRSTLPPANRPCPLRPMPDPLPPATRIRLLRPIPRPGVPVRHALRPLPRRGSAKERGGY</sequence>
<gene>
    <name evidence="3" type="ORF">R3P38DRAFT_3252113</name>
</gene>
<dbReference type="Proteomes" id="UP001362999">
    <property type="component" value="Unassembled WGS sequence"/>
</dbReference>
<proteinExistence type="predicted"/>
<feature type="compositionally biased region" description="Pro residues" evidence="1">
    <location>
        <begin position="342"/>
        <end position="356"/>
    </location>
</feature>
<feature type="compositionally biased region" description="Basic and acidic residues" evidence="1">
    <location>
        <begin position="212"/>
        <end position="230"/>
    </location>
</feature>
<reference evidence="3 4" key="1">
    <citation type="journal article" date="2024" name="J Genomics">
        <title>Draft genome sequencing and assembly of Favolaschia claudopus CIRM-BRFM 2984 isolated from oak limbs.</title>
        <authorList>
            <person name="Navarro D."/>
            <person name="Drula E."/>
            <person name="Chaduli D."/>
            <person name="Cazenave R."/>
            <person name="Ahrendt S."/>
            <person name="Wang J."/>
            <person name="Lipzen A."/>
            <person name="Daum C."/>
            <person name="Barry K."/>
            <person name="Grigoriev I.V."/>
            <person name="Favel A."/>
            <person name="Rosso M.N."/>
            <person name="Martin F."/>
        </authorList>
    </citation>
    <scope>NUCLEOTIDE SEQUENCE [LARGE SCALE GENOMIC DNA]</scope>
    <source>
        <strain evidence="3 4">CIRM-BRFM 2984</strain>
    </source>
</reference>
<accession>A0AAW0EA72</accession>
<feature type="compositionally biased region" description="Basic and acidic residues" evidence="1">
    <location>
        <begin position="102"/>
        <end position="115"/>
    </location>
</feature>
<dbReference type="PROSITE" id="PS50108">
    <property type="entry name" value="CRIB"/>
    <property type="match status" value="2"/>
</dbReference>
<feature type="domain" description="CRIB" evidence="2">
    <location>
        <begin position="68"/>
        <end position="83"/>
    </location>
</feature>
<organism evidence="3 4">
    <name type="scientific">Favolaschia claudopus</name>
    <dbReference type="NCBI Taxonomy" id="2862362"/>
    <lineage>
        <taxon>Eukaryota</taxon>
        <taxon>Fungi</taxon>
        <taxon>Dikarya</taxon>
        <taxon>Basidiomycota</taxon>
        <taxon>Agaricomycotina</taxon>
        <taxon>Agaricomycetes</taxon>
        <taxon>Agaricomycetidae</taxon>
        <taxon>Agaricales</taxon>
        <taxon>Marasmiineae</taxon>
        <taxon>Mycenaceae</taxon>
        <taxon>Favolaschia</taxon>
    </lineage>
</organism>
<keyword evidence="4" id="KW-1185">Reference proteome</keyword>
<evidence type="ECO:0000313" key="3">
    <source>
        <dbReference type="EMBL" id="KAK7059870.1"/>
    </source>
</evidence>
<feature type="region of interest" description="Disordered" evidence="1">
    <location>
        <begin position="253"/>
        <end position="290"/>
    </location>
</feature>
<feature type="compositionally biased region" description="Low complexity" evidence="1">
    <location>
        <begin position="1"/>
        <end position="19"/>
    </location>
</feature>
<evidence type="ECO:0000313" key="4">
    <source>
        <dbReference type="Proteomes" id="UP001362999"/>
    </source>
</evidence>
<feature type="compositionally biased region" description="Polar residues" evidence="1">
    <location>
        <begin position="253"/>
        <end position="265"/>
    </location>
</feature>
<feature type="region of interest" description="Disordered" evidence="1">
    <location>
        <begin position="1"/>
        <end position="78"/>
    </location>
</feature>
<dbReference type="InterPro" id="IPR000095">
    <property type="entry name" value="CRIB_dom"/>
</dbReference>
<protein>
    <recommendedName>
        <fullName evidence="2">CRIB domain-containing protein</fullName>
    </recommendedName>
</protein>
<feature type="region of interest" description="Disordered" evidence="1">
    <location>
        <begin position="95"/>
        <end position="138"/>
    </location>
</feature>
<feature type="compositionally biased region" description="Low complexity" evidence="1">
    <location>
        <begin position="357"/>
        <end position="370"/>
    </location>
</feature>
<name>A0AAW0EA72_9AGAR</name>
<feature type="region of interest" description="Disordered" evidence="1">
    <location>
        <begin position="170"/>
        <end position="233"/>
    </location>
</feature>
<feature type="region of interest" description="Disordered" evidence="1">
    <location>
        <begin position="303"/>
        <end position="422"/>
    </location>
</feature>
<evidence type="ECO:0000259" key="2">
    <source>
        <dbReference type="PROSITE" id="PS50108"/>
    </source>
</evidence>